<dbReference type="PANTHER" id="PTHR45947:SF3">
    <property type="entry name" value="SULFOQUINOVOSYL TRANSFERASE SQD2"/>
    <property type="match status" value="1"/>
</dbReference>
<proteinExistence type="predicted"/>
<dbReference type="InterPro" id="IPR050194">
    <property type="entry name" value="Glycosyltransferase_grp1"/>
</dbReference>
<sequence length="133" mass="15129">MEKGKFNFTPLKYGTQEDLSKDMQQAHVVLMPSRAEPFGLVGLEAIAAGVPVLVSHTSGLAWFLRNQDPEFDRLIVEIEDDDKEAAKTLAKRIIKILKDGNREFQAARRLKEKLLASRYWDASHRQFLEAFGL</sequence>
<reference evidence="1" key="1">
    <citation type="journal article" date="2008" name="Nature">
        <title>The amphioxus genome and the evolution of the chordate karyotype.</title>
        <authorList>
            <consortium name="US DOE Joint Genome Institute (JGI-PGF)"/>
            <person name="Putnam N.H."/>
            <person name="Butts T."/>
            <person name="Ferrier D.E.K."/>
            <person name="Furlong R.F."/>
            <person name="Hellsten U."/>
            <person name="Kawashima T."/>
            <person name="Robinson-Rechavi M."/>
            <person name="Shoguchi E."/>
            <person name="Terry A."/>
            <person name="Yu J.-K."/>
            <person name="Benito-Gutierrez E.L."/>
            <person name="Dubchak I."/>
            <person name="Garcia-Fernandez J."/>
            <person name="Gibson-Brown J.J."/>
            <person name="Grigoriev I.V."/>
            <person name="Horton A.C."/>
            <person name="de Jong P.J."/>
            <person name="Jurka J."/>
            <person name="Kapitonov V.V."/>
            <person name="Kohara Y."/>
            <person name="Kuroki Y."/>
            <person name="Lindquist E."/>
            <person name="Lucas S."/>
            <person name="Osoegawa K."/>
            <person name="Pennacchio L.A."/>
            <person name="Salamov A.A."/>
            <person name="Satou Y."/>
            <person name="Sauka-Spengler T."/>
            <person name="Schmutz J."/>
            <person name="Shin-I T."/>
            <person name="Toyoda A."/>
            <person name="Bronner-Fraser M."/>
            <person name="Fujiyama A."/>
            <person name="Holland L.Z."/>
            <person name="Holland P.W.H."/>
            <person name="Satoh N."/>
            <person name="Rokhsar D.S."/>
        </authorList>
    </citation>
    <scope>NUCLEOTIDE SEQUENCE [LARGE SCALE GENOMIC DNA]</scope>
    <source>
        <strain evidence="1">S238N-H82</strain>
        <tissue evidence="1">Testes</tissue>
    </source>
</reference>
<dbReference type="EMBL" id="GG666712">
    <property type="protein sequence ID" value="EEN42753.1"/>
    <property type="molecule type" value="Genomic_DNA"/>
</dbReference>
<dbReference type="STRING" id="7739.C3ZXH4"/>
<evidence type="ECO:0000313" key="1">
    <source>
        <dbReference type="EMBL" id="EEN42753.1"/>
    </source>
</evidence>
<accession>C3ZXH4</accession>
<name>C3ZXH4_BRAFL</name>
<dbReference type="Gene3D" id="3.40.50.2000">
    <property type="entry name" value="Glycogen Phosphorylase B"/>
    <property type="match status" value="1"/>
</dbReference>
<organism>
    <name type="scientific">Branchiostoma floridae</name>
    <name type="common">Florida lancelet</name>
    <name type="synonym">Amphioxus</name>
    <dbReference type="NCBI Taxonomy" id="7739"/>
    <lineage>
        <taxon>Eukaryota</taxon>
        <taxon>Metazoa</taxon>
        <taxon>Chordata</taxon>
        <taxon>Cephalochordata</taxon>
        <taxon>Leptocardii</taxon>
        <taxon>Amphioxiformes</taxon>
        <taxon>Branchiostomatidae</taxon>
        <taxon>Branchiostoma</taxon>
    </lineage>
</organism>
<dbReference type="SUPFAM" id="SSF53756">
    <property type="entry name" value="UDP-Glycosyltransferase/glycogen phosphorylase"/>
    <property type="match status" value="1"/>
</dbReference>
<dbReference type="PANTHER" id="PTHR45947">
    <property type="entry name" value="SULFOQUINOVOSYL TRANSFERASE SQD2"/>
    <property type="match status" value="1"/>
</dbReference>
<protein>
    <submittedName>
        <fullName evidence="1">Uncharacterized protein</fullName>
    </submittedName>
</protein>
<dbReference type="AlphaFoldDB" id="C3ZXH4"/>
<dbReference type="Pfam" id="PF20706">
    <property type="entry name" value="GT4-conflict"/>
    <property type="match status" value="1"/>
</dbReference>
<dbReference type="InParanoid" id="C3ZXH4"/>
<gene>
    <name evidence="1" type="ORF">BRAFLDRAFT_105740</name>
</gene>